<sequence length="214" mass="22486">MTAPAVVYGAALRRAARGEPARLRLVDRHGTDVRPVDPVAWCEGLLPGDDTLLERCPGATLDLGCGPGRLTRALAAAGRRVLGVDASAQAVRLARRHGAPVAHQDLFAPLPDEGRWDHALLADGNIGIGGDPELLLRRCRALLAPDGTVLVELDPPGAGTWRGRLALAGPGRTSTPFPWAFVGADAAAAVAARAALRLVESWTEAGRWFAQLAR</sequence>
<evidence type="ECO:0000313" key="3">
    <source>
        <dbReference type="Proteomes" id="UP001058003"/>
    </source>
</evidence>
<dbReference type="InterPro" id="IPR041698">
    <property type="entry name" value="Methyltransf_25"/>
</dbReference>
<keyword evidence="2" id="KW-0489">Methyltransferase</keyword>
<dbReference type="InterPro" id="IPR029063">
    <property type="entry name" value="SAM-dependent_MTases_sf"/>
</dbReference>
<accession>A0A9Q9IQ70</accession>
<dbReference type="GO" id="GO:0008168">
    <property type="term" value="F:methyltransferase activity"/>
    <property type="evidence" value="ECO:0007669"/>
    <property type="project" value="UniProtKB-KW"/>
</dbReference>
<dbReference type="CDD" id="cd02440">
    <property type="entry name" value="AdoMet_MTases"/>
    <property type="match status" value="1"/>
</dbReference>
<dbReference type="EMBL" id="CP073767">
    <property type="protein sequence ID" value="UWZ57995.1"/>
    <property type="molecule type" value="Genomic_DNA"/>
</dbReference>
<dbReference type="Pfam" id="PF13649">
    <property type="entry name" value="Methyltransf_25"/>
    <property type="match status" value="1"/>
</dbReference>
<dbReference type="AlphaFoldDB" id="A0A9Q9IQ70"/>
<gene>
    <name evidence="2" type="ORF">Daura_18585</name>
</gene>
<dbReference type="SUPFAM" id="SSF53335">
    <property type="entry name" value="S-adenosyl-L-methionine-dependent methyltransferases"/>
    <property type="match status" value="1"/>
</dbReference>
<reference evidence="2" key="1">
    <citation type="submission" date="2021-04" db="EMBL/GenBank/DDBJ databases">
        <title>Dactylosporangium aurantiacum NRRL B-8018 full assembly.</title>
        <authorList>
            <person name="Hartkoorn R.C."/>
            <person name="Beaudoing E."/>
            <person name="Hot D."/>
        </authorList>
    </citation>
    <scope>NUCLEOTIDE SEQUENCE</scope>
    <source>
        <strain evidence="2">NRRL B-8018</strain>
    </source>
</reference>
<evidence type="ECO:0000259" key="1">
    <source>
        <dbReference type="Pfam" id="PF13649"/>
    </source>
</evidence>
<dbReference type="Proteomes" id="UP001058003">
    <property type="component" value="Chromosome"/>
</dbReference>
<name>A0A9Q9IQ70_9ACTN</name>
<evidence type="ECO:0000313" key="2">
    <source>
        <dbReference type="EMBL" id="UWZ57995.1"/>
    </source>
</evidence>
<keyword evidence="3" id="KW-1185">Reference proteome</keyword>
<dbReference type="GO" id="GO:0032259">
    <property type="term" value="P:methylation"/>
    <property type="evidence" value="ECO:0007669"/>
    <property type="project" value="UniProtKB-KW"/>
</dbReference>
<protein>
    <submittedName>
        <fullName evidence="2">Class I SAM-dependent methyltransferase</fullName>
    </submittedName>
</protein>
<dbReference type="KEGG" id="daur:Daura_18585"/>
<dbReference type="Gene3D" id="3.40.50.150">
    <property type="entry name" value="Vaccinia Virus protein VP39"/>
    <property type="match status" value="1"/>
</dbReference>
<organism evidence="2 3">
    <name type="scientific">Dactylosporangium aurantiacum</name>
    <dbReference type="NCBI Taxonomy" id="35754"/>
    <lineage>
        <taxon>Bacteria</taxon>
        <taxon>Bacillati</taxon>
        <taxon>Actinomycetota</taxon>
        <taxon>Actinomycetes</taxon>
        <taxon>Micromonosporales</taxon>
        <taxon>Micromonosporaceae</taxon>
        <taxon>Dactylosporangium</taxon>
    </lineage>
</organism>
<dbReference type="RefSeq" id="WP_033360114.1">
    <property type="nucleotide sequence ID" value="NZ_CP073767.1"/>
</dbReference>
<keyword evidence="2" id="KW-0808">Transferase</keyword>
<dbReference type="OrthoDB" id="4484556at2"/>
<feature type="domain" description="Methyltransferase" evidence="1">
    <location>
        <begin position="61"/>
        <end position="147"/>
    </location>
</feature>
<proteinExistence type="predicted"/>